<dbReference type="RefSeq" id="WP_407031712.1">
    <property type="nucleotide sequence ID" value="NZ_JAQGEF010000012.1"/>
</dbReference>
<evidence type="ECO:0000256" key="4">
    <source>
        <dbReference type="ARBA" id="ARBA00023239"/>
    </source>
</evidence>
<dbReference type="SUPFAM" id="SSF53800">
    <property type="entry name" value="Chelatase"/>
    <property type="match status" value="1"/>
</dbReference>
<evidence type="ECO:0000256" key="7">
    <source>
        <dbReference type="HAMAP-Rule" id="MF_00323"/>
    </source>
</evidence>
<evidence type="ECO:0000256" key="6">
    <source>
        <dbReference type="ARBA" id="ARBA00024536"/>
    </source>
</evidence>
<protein>
    <recommendedName>
        <fullName evidence="7">Ferrochelatase</fullName>
        <ecNumber evidence="7">4.98.1.1</ecNumber>
    </recommendedName>
    <alternativeName>
        <fullName evidence="7">Heme synthase</fullName>
    </alternativeName>
    <alternativeName>
        <fullName evidence="7">Protoheme ferro-lyase</fullName>
    </alternativeName>
</protein>
<gene>
    <name evidence="7 9" type="primary">hemH</name>
    <name evidence="9" type="ORF">O3P16_11245</name>
</gene>
<dbReference type="NCBIfam" id="TIGR00109">
    <property type="entry name" value="hemH"/>
    <property type="match status" value="1"/>
</dbReference>
<feature type="binding site" evidence="7">
    <location>
        <position position="196"/>
    </location>
    <ligand>
        <name>Fe(2+)</name>
        <dbReference type="ChEBI" id="CHEBI:29033"/>
    </ligand>
</feature>
<dbReference type="HAMAP" id="MF_00323">
    <property type="entry name" value="Ferrochelatase"/>
    <property type="match status" value="1"/>
</dbReference>
<dbReference type="InterPro" id="IPR033644">
    <property type="entry name" value="Ferrochelatase_C"/>
</dbReference>
<name>A0ABT4UKM6_9BACT</name>
<keyword evidence="3 7" id="KW-0350">Heme biosynthesis</keyword>
<reference evidence="9 10" key="1">
    <citation type="submission" date="2022-12" db="EMBL/GenBank/DDBJ databases">
        <title>Chitinophagaceae gen. sp. nov., a new member of the family Chitinophagaceae, isolated from soil in a chemical factory.</title>
        <authorList>
            <person name="Ke Z."/>
        </authorList>
    </citation>
    <scope>NUCLEOTIDE SEQUENCE [LARGE SCALE GENOMIC DNA]</scope>
    <source>
        <strain evidence="9 10">LY-5</strain>
    </source>
</reference>
<evidence type="ECO:0000256" key="3">
    <source>
        <dbReference type="ARBA" id="ARBA00023133"/>
    </source>
</evidence>
<comment type="similarity">
    <text evidence="1 7 8">Belongs to the ferrochelatase family.</text>
</comment>
<dbReference type="Gene3D" id="3.40.50.1400">
    <property type="match status" value="2"/>
</dbReference>
<comment type="function">
    <text evidence="7">Catalyzes the ferrous insertion into protoporphyrin IX.</text>
</comment>
<evidence type="ECO:0000256" key="5">
    <source>
        <dbReference type="ARBA" id="ARBA00023244"/>
    </source>
</evidence>
<dbReference type="EMBL" id="JAQGEF010000012">
    <property type="protein sequence ID" value="MDA3615386.1"/>
    <property type="molecule type" value="Genomic_DNA"/>
</dbReference>
<keyword evidence="7" id="KW-0963">Cytoplasm</keyword>
<proteinExistence type="inferred from homology"/>
<dbReference type="CDD" id="cd00419">
    <property type="entry name" value="Ferrochelatase_C"/>
    <property type="match status" value="1"/>
</dbReference>
<sequence>MEAAKVKNRGIILMNLGSPDSTEVKDVARYLNEFLMDERVIDYPWLFRKILINGIIVPRRAPKSAEAYKTIWTKEGSPLINITKQQARLLEAQMGEPVEISMRYGSPSPKEAFDNLLKRNPDITEVVAVPLYPHYAMSSYETAVEQARLIYQTNRYPFKLRFVPAFYNDEKYIEAFCNSIAPYLQQPHDHILFSYHGIPARHLKKTDVTGHCLAKNFECCNQPSIAHKTCYRHQVFETTRLVAERLNLPKDKYSLSFQSRLGGGWLEPFTDIRLQEMPKEGIKNLIIVSPAFVSDCLETLEELEERGKEEFIGAGGEKYQFVPCMNTNPTWIDAIEHLVNKDVK</sequence>
<evidence type="ECO:0000256" key="8">
    <source>
        <dbReference type="RuleBase" id="RU004185"/>
    </source>
</evidence>
<comment type="caution">
    <text evidence="9">The sequence shown here is derived from an EMBL/GenBank/DDBJ whole genome shotgun (WGS) entry which is preliminary data.</text>
</comment>
<dbReference type="EC" id="4.98.1.1" evidence="7"/>
<dbReference type="InterPro" id="IPR001015">
    <property type="entry name" value="Ferrochelatase"/>
</dbReference>
<comment type="catalytic activity">
    <reaction evidence="6">
        <text>Fe-coproporphyrin III + 2 H(+) = coproporphyrin III + Fe(2+)</text>
        <dbReference type="Rhea" id="RHEA:49572"/>
        <dbReference type="ChEBI" id="CHEBI:15378"/>
        <dbReference type="ChEBI" id="CHEBI:29033"/>
        <dbReference type="ChEBI" id="CHEBI:68438"/>
        <dbReference type="ChEBI" id="CHEBI:131725"/>
        <dbReference type="EC" id="4.99.1.9"/>
    </reaction>
    <physiologicalReaction direction="right-to-left" evidence="6">
        <dbReference type="Rhea" id="RHEA:49574"/>
    </physiologicalReaction>
</comment>
<dbReference type="PANTHER" id="PTHR11108">
    <property type="entry name" value="FERROCHELATASE"/>
    <property type="match status" value="1"/>
</dbReference>
<keyword evidence="7" id="KW-0479">Metal-binding</keyword>
<evidence type="ECO:0000256" key="1">
    <source>
        <dbReference type="ARBA" id="ARBA00007718"/>
    </source>
</evidence>
<keyword evidence="2 7" id="KW-0408">Iron</keyword>
<accession>A0ABT4UKM6</accession>
<keyword evidence="5 7" id="KW-0627">Porphyrin biosynthesis</keyword>
<evidence type="ECO:0000313" key="10">
    <source>
        <dbReference type="Proteomes" id="UP001210231"/>
    </source>
</evidence>
<comment type="catalytic activity">
    <reaction evidence="7">
        <text>heme b + 2 H(+) = protoporphyrin IX + Fe(2+)</text>
        <dbReference type="Rhea" id="RHEA:22584"/>
        <dbReference type="ChEBI" id="CHEBI:15378"/>
        <dbReference type="ChEBI" id="CHEBI:29033"/>
        <dbReference type="ChEBI" id="CHEBI:57306"/>
        <dbReference type="ChEBI" id="CHEBI:60344"/>
        <dbReference type="EC" id="4.98.1.1"/>
    </reaction>
</comment>
<dbReference type="CDD" id="cd03411">
    <property type="entry name" value="Ferrochelatase_N"/>
    <property type="match status" value="1"/>
</dbReference>
<keyword evidence="4 7" id="KW-0456">Lyase</keyword>
<keyword evidence="10" id="KW-1185">Reference proteome</keyword>
<comment type="subcellular location">
    <subcellularLocation>
        <location evidence="7">Cytoplasm</location>
    </subcellularLocation>
</comment>
<feature type="binding site" evidence="7">
    <location>
        <position position="298"/>
    </location>
    <ligand>
        <name>Fe(2+)</name>
        <dbReference type="ChEBI" id="CHEBI:29033"/>
    </ligand>
</feature>
<evidence type="ECO:0000313" key="9">
    <source>
        <dbReference type="EMBL" id="MDA3615386.1"/>
    </source>
</evidence>
<dbReference type="Pfam" id="PF00762">
    <property type="entry name" value="Ferrochelatase"/>
    <property type="match status" value="1"/>
</dbReference>
<evidence type="ECO:0000256" key="2">
    <source>
        <dbReference type="ARBA" id="ARBA00023004"/>
    </source>
</evidence>
<comment type="pathway">
    <text evidence="7">Porphyrin-containing compound metabolism; protoheme biosynthesis; protoheme from protoporphyrin-IX: step 1/1.</text>
</comment>
<dbReference type="InterPro" id="IPR033659">
    <property type="entry name" value="Ferrochelatase_N"/>
</dbReference>
<dbReference type="PANTHER" id="PTHR11108:SF1">
    <property type="entry name" value="FERROCHELATASE, MITOCHONDRIAL"/>
    <property type="match status" value="1"/>
</dbReference>
<organism evidence="9 10">
    <name type="scientific">Polluticaenibacter yanchengensis</name>
    <dbReference type="NCBI Taxonomy" id="3014562"/>
    <lineage>
        <taxon>Bacteria</taxon>
        <taxon>Pseudomonadati</taxon>
        <taxon>Bacteroidota</taxon>
        <taxon>Chitinophagia</taxon>
        <taxon>Chitinophagales</taxon>
        <taxon>Chitinophagaceae</taxon>
        <taxon>Polluticaenibacter</taxon>
    </lineage>
</organism>
<dbReference type="Proteomes" id="UP001210231">
    <property type="component" value="Unassembled WGS sequence"/>
</dbReference>